<dbReference type="Proteomes" id="UP001365846">
    <property type="component" value="Unassembled WGS sequence"/>
</dbReference>
<evidence type="ECO:0000259" key="9">
    <source>
        <dbReference type="PROSITE" id="PS50893"/>
    </source>
</evidence>
<keyword evidence="2" id="KW-1003">Cell membrane</keyword>
<feature type="transmembrane region" description="Helical" evidence="8">
    <location>
        <begin position="285"/>
        <end position="310"/>
    </location>
</feature>
<evidence type="ECO:0000256" key="1">
    <source>
        <dbReference type="ARBA" id="ARBA00004651"/>
    </source>
</evidence>
<feature type="domain" description="ABC transmembrane type-1" evidence="10">
    <location>
        <begin position="179"/>
        <end position="457"/>
    </location>
</feature>
<sequence>MTAVMVQNKPAEGQNAIQPQAGPDTLLWAVHWLCVHHGVPLSMAALQAGLPRDARLSPTLAGRMLEQAGIGAGWIKRDVDDLLPYLLPVVLLRKDGGACVLLARHGKGRAATYDVVLPEAGGGSVSLNANDMGELYGGHALLAKPRPRLDERAGPEVQESEGHWLFATLWRFRRYYASAALAALLINVLTLASTFFTMNVYDRVVPTGAYVTLWSLAVGVVFAMVFEFCARHVRSHLVDVAGKKADLLLGAALFRKVLSTRMEFKPQSAGSSANQLREFESVRDFVTSATVSTLSDLPFCLLFVAIIGMIGGPLALVPLLSIPLIVLISVAIQWPLARAMQENLREGSLKQGLLIESIEGLESLKASRGEGVMQQKWEHFSALAASSSMKSRALSSLAVNLVTLIQQLQTVVLVVWGVYLIHAGSLSMGALFGAVILASRATSPLAAVVGLAVRYQQAKTALRSLNQIMKHPVDRAPGQRYLAKPQFAGRVTLRKIGFSYPSPPMQPSPKVLQDISLDFKPGERVAVLGNIGCGKSTLLRIMAALYQPLSGQVLMDGIDVGQIDPADLRAAVGLLGQDARLFHGTLRENVTIGNPAATTEEFLRVARLTGLDAIAARHPRGFDMPIGEAGQGLSGGQRQLVALARCLLLRPRVLLMDEPTSSMDLQTEQYFLRRMTAATQGQTVIVATHRLSVLEMVDRIVILDGDGRLYADGPKDEVLERLQAKTSNEGKSE</sequence>
<dbReference type="CDD" id="cd18587">
    <property type="entry name" value="ABC_6TM_LapB_like"/>
    <property type="match status" value="1"/>
</dbReference>
<dbReference type="InterPro" id="IPR003593">
    <property type="entry name" value="AAA+_ATPase"/>
</dbReference>
<evidence type="ECO:0000313" key="13">
    <source>
        <dbReference type="Proteomes" id="UP001365846"/>
    </source>
</evidence>
<dbReference type="PANTHER" id="PTHR24221">
    <property type="entry name" value="ATP-BINDING CASSETTE SUB-FAMILY B"/>
    <property type="match status" value="1"/>
</dbReference>
<comment type="caution">
    <text evidence="12">The sequence shown here is derived from an EMBL/GenBank/DDBJ whole genome shotgun (WGS) entry which is preliminary data.</text>
</comment>
<reference evidence="12 13" key="1">
    <citation type="submission" date="2024-03" db="EMBL/GenBank/DDBJ databases">
        <title>Novel species of the genus Variovorax.</title>
        <authorList>
            <person name="Liu Q."/>
            <person name="Xin Y.-H."/>
        </authorList>
    </citation>
    <scope>NUCLEOTIDE SEQUENCE [LARGE SCALE GENOMIC DNA]</scope>
    <source>
        <strain evidence="12 13">KACC 18899</strain>
    </source>
</reference>
<dbReference type="Gene3D" id="3.90.70.10">
    <property type="entry name" value="Cysteine proteinases"/>
    <property type="match status" value="1"/>
</dbReference>
<dbReference type="PROSITE" id="PS00211">
    <property type="entry name" value="ABC_TRANSPORTER_1"/>
    <property type="match status" value="1"/>
</dbReference>
<dbReference type="PANTHER" id="PTHR24221:SF248">
    <property type="entry name" value="ABC TRANSPORTER TRANSMEMBRANE REGION"/>
    <property type="match status" value="1"/>
</dbReference>
<feature type="transmembrane region" description="Helical" evidence="8">
    <location>
        <begin position="397"/>
        <end position="419"/>
    </location>
</feature>
<feature type="transmembrane region" description="Helical" evidence="8">
    <location>
        <begin position="431"/>
        <end position="453"/>
    </location>
</feature>
<feature type="transmembrane region" description="Helical" evidence="8">
    <location>
        <begin position="208"/>
        <end position="226"/>
    </location>
</feature>
<keyword evidence="5" id="KW-0067">ATP-binding</keyword>
<feature type="domain" description="ABC transporter" evidence="9">
    <location>
        <begin position="491"/>
        <end position="731"/>
    </location>
</feature>
<dbReference type="SUPFAM" id="SSF52540">
    <property type="entry name" value="P-loop containing nucleoside triphosphate hydrolases"/>
    <property type="match status" value="1"/>
</dbReference>
<dbReference type="InterPro" id="IPR017750">
    <property type="entry name" value="ATPase_T1SS"/>
</dbReference>
<evidence type="ECO:0000313" key="12">
    <source>
        <dbReference type="EMBL" id="MEJ8815773.1"/>
    </source>
</evidence>
<keyword evidence="7 8" id="KW-0472">Membrane</keyword>
<dbReference type="NCBIfam" id="TIGR03375">
    <property type="entry name" value="type_I_sec_LssB"/>
    <property type="match status" value="1"/>
</dbReference>
<dbReference type="Pfam" id="PF00005">
    <property type="entry name" value="ABC_tran"/>
    <property type="match status" value="1"/>
</dbReference>
<dbReference type="InterPro" id="IPR011527">
    <property type="entry name" value="ABC1_TM_dom"/>
</dbReference>
<dbReference type="PROSITE" id="PS50893">
    <property type="entry name" value="ABC_TRANSPORTER_2"/>
    <property type="match status" value="1"/>
</dbReference>
<feature type="domain" description="Peptidase C39" evidence="11">
    <location>
        <begin position="18"/>
        <end position="143"/>
    </location>
</feature>
<evidence type="ECO:0000256" key="7">
    <source>
        <dbReference type="ARBA" id="ARBA00023136"/>
    </source>
</evidence>
<dbReference type="Gene3D" id="3.40.50.300">
    <property type="entry name" value="P-loop containing nucleotide triphosphate hydrolases"/>
    <property type="match status" value="1"/>
</dbReference>
<dbReference type="InterPro" id="IPR017871">
    <property type="entry name" value="ABC_transporter-like_CS"/>
</dbReference>
<keyword evidence="4" id="KW-0547">Nucleotide-binding</keyword>
<evidence type="ECO:0000256" key="2">
    <source>
        <dbReference type="ARBA" id="ARBA00022475"/>
    </source>
</evidence>
<dbReference type="PROSITE" id="PS50929">
    <property type="entry name" value="ABC_TM1F"/>
    <property type="match status" value="1"/>
</dbReference>
<feature type="transmembrane region" description="Helical" evidence="8">
    <location>
        <begin position="175"/>
        <end position="196"/>
    </location>
</feature>
<evidence type="ECO:0000259" key="11">
    <source>
        <dbReference type="PROSITE" id="PS50990"/>
    </source>
</evidence>
<accession>A0ABU8VQD5</accession>
<evidence type="ECO:0000256" key="8">
    <source>
        <dbReference type="SAM" id="Phobius"/>
    </source>
</evidence>
<evidence type="ECO:0000256" key="3">
    <source>
        <dbReference type="ARBA" id="ARBA00022692"/>
    </source>
</evidence>
<gene>
    <name evidence="12" type="ORF">WKW77_32245</name>
</gene>
<keyword evidence="13" id="KW-1185">Reference proteome</keyword>
<protein>
    <submittedName>
        <fullName evidence="12">Type I secretion system permease/ATPase</fullName>
    </submittedName>
</protein>
<dbReference type="InterPro" id="IPR003439">
    <property type="entry name" value="ABC_transporter-like_ATP-bd"/>
</dbReference>
<proteinExistence type="predicted"/>
<organism evidence="12 13">
    <name type="scientific">Variovorax ureilyticus</name>
    <dbReference type="NCBI Taxonomy" id="1836198"/>
    <lineage>
        <taxon>Bacteria</taxon>
        <taxon>Pseudomonadati</taxon>
        <taxon>Pseudomonadota</taxon>
        <taxon>Betaproteobacteria</taxon>
        <taxon>Burkholderiales</taxon>
        <taxon>Comamonadaceae</taxon>
        <taxon>Variovorax</taxon>
    </lineage>
</organism>
<dbReference type="SMART" id="SM00382">
    <property type="entry name" value="AAA"/>
    <property type="match status" value="1"/>
</dbReference>
<dbReference type="SUPFAM" id="SSF90123">
    <property type="entry name" value="ABC transporter transmembrane region"/>
    <property type="match status" value="1"/>
</dbReference>
<dbReference type="EMBL" id="JBBKZU010000024">
    <property type="protein sequence ID" value="MEJ8815773.1"/>
    <property type="molecule type" value="Genomic_DNA"/>
</dbReference>
<feature type="transmembrane region" description="Helical" evidence="8">
    <location>
        <begin position="316"/>
        <end position="336"/>
    </location>
</feature>
<dbReference type="PROSITE" id="PS50990">
    <property type="entry name" value="PEPTIDASE_C39"/>
    <property type="match status" value="1"/>
</dbReference>
<keyword evidence="6 8" id="KW-1133">Transmembrane helix</keyword>
<dbReference type="InterPro" id="IPR005074">
    <property type="entry name" value="Peptidase_C39"/>
</dbReference>
<dbReference type="InterPro" id="IPR036640">
    <property type="entry name" value="ABC1_TM_sf"/>
</dbReference>
<evidence type="ECO:0000256" key="6">
    <source>
        <dbReference type="ARBA" id="ARBA00022989"/>
    </source>
</evidence>
<dbReference type="InterPro" id="IPR027417">
    <property type="entry name" value="P-loop_NTPase"/>
</dbReference>
<dbReference type="RefSeq" id="WP_340360974.1">
    <property type="nucleotide sequence ID" value="NZ_JBBKZU010000024.1"/>
</dbReference>
<comment type="subcellular location">
    <subcellularLocation>
        <location evidence="1">Cell membrane</location>
        <topology evidence="1">Multi-pass membrane protein</topology>
    </subcellularLocation>
</comment>
<keyword evidence="3 8" id="KW-0812">Transmembrane</keyword>
<dbReference type="Gene3D" id="1.20.1560.10">
    <property type="entry name" value="ABC transporter type 1, transmembrane domain"/>
    <property type="match status" value="1"/>
</dbReference>
<evidence type="ECO:0000256" key="4">
    <source>
        <dbReference type="ARBA" id="ARBA00022741"/>
    </source>
</evidence>
<evidence type="ECO:0000256" key="5">
    <source>
        <dbReference type="ARBA" id="ARBA00022840"/>
    </source>
</evidence>
<name>A0ABU8VQD5_9BURK</name>
<evidence type="ECO:0000259" key="10">
    <source>
        <dbReference type="PROSITE" id="PS50929"/>
    </source>
</evidence>
<dbReference type="Pfam" id="PF00664">
    <property type="entry name" value="ABC_membrane"/>
    <property type="match status" value="1"/>
</dbReference>
<dbReference type="InterPro" id="IPR039421">
    <property type="entry name" value="Type_1_exporter"/>
</dbReference>